<dbReference type="Pfam" id="PF03484">
    <property type="entry name" value="B5"/>
    <property type="match status" value="1"/>
</dbReference>
<evidence type="ECO:0000256" key="2">
    <source>
        <dbReference type="ARBA" id="ARBA00004496"/>
    </source>
</evidence>
<sequence>MKFSEHWLREWVDPKMSTEELSVVMTMAGLEVEGIEPVAGEFNNTVVGQVKNIAPHPDANKLQVCQVNVGESECLQIVCGAPNVAVDMRVPVAKVGATLPGGMKIKKAKLRGVESFGMLCSSKELGMGEGVDGLMVLPVDAPIGKDLREYFWLDDNSIELSLTPNRSDCLGIAGIAREVATLCKTTVTMDEGAEAEITSDKQLPVTVTAPEDCPRYLCQVIEGINPAATTPMWIQEALRRSGLRSLGPVVDITNFVLLELGQPMHAFDLAKINGGIQVRHARQGESMTLLDGQKIDLVSGTLLIADETIPLALAGIMGGADSAVGDATTSIVLESAFFNPLSIAGKARSYGLHTDSSHRFERGVDPELQQRALARATALLLKTVGGAAGPVVEVIHDAYMPTRNTILLRAGRIARVLGQAISADDVTDILTRLGMSATMGGATEGESWQVTAPSFRFDITIEEDLIEELARVYGYANL</sequence>
<evidence type="ECO:0000256" key="11">
    <source>
        <dbReference type="ARBA" id="ARBA00022741"/>
    </source>
</evidence>
<evidence type="ECO:0000256" key="12">
    <source>
        <dbReference type="ARBA" id="ARBA00022840"/>
    </source>
</evidence>
<keyword evidence="15" id="KW-0648">Protein biosynthesis</keyword>
<evidence type="ECO:0000313" key="21">
    <source>
        <dbReference type="EMBL" id="VAX03172.1"/>
    </source>
</evidence>
<feature type="domain" description="TRNA-binding" evidence="19">
    <location>
        <begin position="39"/>
        <end position="148"/>
    </location>
</feature>
<dbReference type="SUPFAM" id="SSF56037">
    <property type="entry name" value="PheT/TilS domain"/>
    <property type="match status" value="1"/>
</dbReference>
<keyword evidence="11" id="KW-0547">Nucleotide-binding</keyword>
<dbReference type="InterPro" id="IPR020825">
    <property type="entry name" value="Phe-tRNA_synthase-like_B3/B4"/>
</dbReference>
<feature type="non-terminal residue" evidence="21">
    <location>
        <position position="478"/>
    </location>
</feature>
<comment type="catalytic activity">
    <reaction evidence="18">
        <text>tRNA(Phe) + L-phenylalanine + ATP = L-phenylalanyl-tRNA(Phe) + AMP + diphosphate + H(+)</text>
        <dbReference type="Rhea" id="RHEA:19413"/>
        <dbReference type="Rhea" id="RHEA-COMP:9668"/>
        <dbReference type="Rhea" id="RHEA-COMP:9699"/>
        <dbReference type="ChEBI" id="CHEBI:15378"/>
        <dbReference type="ChEBI" id="CHEBI:30616"/>
        <dbReference type="ChEBI" id="CHEBI:33019"/>
        <dbReference type="ChEBI" id="CHEBI:58095"/>
        <dbReference type="ChEBI" id="CHEBI:78442"/>
        <dbReference type="ChEBI" id="CHEBI:78531"/>
        <dbReference type="ChEBI" id="CHEBI:456215"/>
        <dbReference type="EC" id="6.1.1.20"/>
    </reaction>
</comment>
<evidence type="ECO:0000256" key="13">
    <source>
        <dbReference type="ARBA" id="ARBA00022842"/>
    </source>
</evidence>
<keyword evidence="13" id="KW-0460">Magnesium</keyword>
<comment type="cofactor">
    <cofactor evidence="1">
        <name>Mg(2+)</name>
        <dbReference type="ChEBI" id="CHEBI:18420"/>
    </cofactor>
</comment>
<evidence type="ECO:0000256" key="17">
    <source>
        <dbReference type="ARBA" id="ARBA00033189"/>
    </source>
</evidence>
<gene>
    <name evidence="21" type="ORF">MNBD_GAMMA19-419</name>
</gene>
<evidence type="ECO:0000256" key="9">
    <source>
        <dbReference type="ARBA" id="ARBA00022598"/>
    </source>
</evidence>
<feature type="domain" description="B5" evidence="20">
    <location>
        <begin position="401"/>
        <end position="478"/>
    </location>
</feature>
<dbReference type="CDD" id="cd02796">
    <property type="entry name" value="tRNA_bind_bactPheRS"/>
    <property type="match status" value="1"/>
</dbReference>
<dbReference type="InterPro" id="IPR005146">
    <property type="entry name" value="B3/B4_tRNA-bd"/>
</dbReference>
<dbReference type="SMART" id="SM00874">
    <property type="entry name" value="B5"/>
    <property type="match status" value="1"/>
</dbReference>
<keyword evidence="12" id="KW-0067">ATP-binding</keyword>
<keyword evidence="10" id="KW-0479">Metal-binding</keyword>
<dbReference type="PANTHER" id="PTHR10947">
    <property type="entry name" value="PHENYLALANYL-TRNA SYNTHETASE BETA CHAIN AND LEUCINE-RICH REPEAT-CONTAINING PROTEIN 47"/>
    <property type="match status" value="1"/>
</dbReference>
<keyword evidence="14" id="KW-0694">RNA-binding</keyword>
<keyword evidence="7" id="KW-0963">Cytoplasm</keyword>
<proteinExistence type="inferred from homology"/>
<dbReference type="EC" id="6.1.1.20" evidence="5"/>
<dbReference type="GO" id="GO:0004826">
    <property type="term" value="F:phenylalanine-tRNA ligase activity"/>
    <property type="evidence" value="ECO:0007669"/>
    <property type="project" value="UniProtKB-EC"/>
</dbReference>
<protein>
    <recommendedName>
        <fullName evidence="6">Phenylalanine--tRNA ligase beta subunit</fullName>
        <ecNumber evidence="5">6.1.1.20</ecNumber>
    </recommendedName>
    <alternativeName>
        <fullName evidence="17">Phenylalanyl-tRNA synthetase beta subunit</fullName>
    </alternativeName>
</protein>
<dbReference type="Gene3D" id="3.50.40.10">
    <property type="entry name" value="Phenylalanyl-trna Synthetase, Chain B, domain 3"/>
    <property type="match status" value="1"/>
</dbReference>
<evidence type="ECO:0000259" key="20">
    <source>
        <dbReference type="PROSITE" id="PS51483"/>
    </source>
</evidence>
<evidence type="ECO:0000256" key="10">
    <source>
        <dbReference type="ARBA" id="ARBA00022723"/>
    </source>
</evidence>
<evidence type="ECO:0000256" key="5">
    <source>
        <dbReference type="ARBA" id="ARBA00012814"/>
    </source>
</evidence>
<dbReference type="FunFam" id="3.50.40.10:FF:000001">
    <property type="entry name" value="Phenylalanine--tRNA ligase beta subunit"/>
    <property type="match status" value="1"/>
</dbReference>
<comment type="subcellular location">
    <subcellularLocation>
        <location evidence="2">Cytoplasm</location>
    </subcellularLocation>
</comment>
<dbReference type="FunFam" id="3.30.56.10:FF:000002">
    <property type="entry name" value="Phenylalanine--tRNA ligase beta subunit"/>
    <property type="match status" value="1"/>
</dbReference>
<evidence type="ECO:0000256" key="18">
    <source>
        <dbReference type="ARBA" id="ARBA00049255"/>
    </source>
</evidence>
<evidence type="ECO:0000256" key="7">
    <source>
        <dbReference type="ARBA" id="ARBA00022490"/>
    </source>
</evidence>
<dbReference type="InterPro" id="IPR004532">
    <property type="entry name" value="Phe-tRNA-ligase_IIc_bsu_bact"/>
</dbReference>
<dbReference type="PROSITE" id="PS50886">
    <property type="entry name" value="TRBD"/>
    <property type="match status" value="1"/>
</dbReference>
<dbReference type="Pfam" id="PF03483">
    <property type="entry name" value="B3_4"/>
    <property type="match status" value="1"/>
</dbReference>
<dbReference type="NCBIfam" id="NF045760">
    <property type="entry name" value="YtpR"/>
    <property type="match status" value="1"/>
</dbReference>
<dbReference type="GO" id="GO:0000049">
    <property type="term" value="F:tRNA binding"/>
    <property type="evidence" value="ECO:0007669"/>
    <property type="project" value="UniProtKB-KW"/>
</dbReference>
<dbReference type="SUPFAM" id="SSF50249">
    <property type="entry name" value="Nucleic acid-binding proteins"/>
    <property type="match status" value="1"/>
</dbReference>
<dbReference type="NCBIfam" id="TIGR00472">
    <property type="entry name" value="pheT_bact"/>
    <property type="match status" value="1"/>
</dbReference>
<dbReference type="GO" id="GO:0000287">
    <property type="term" value="F:magnesium ion binding"/>
    <property type="evidence" value="ECO:0007669"/>
    <property type="project" value="InterPro"/>
</dbReference>
<dbReference type="SMART" id="SM00873">
    <property type="entry name" value="B3_4"/>
    <property type="match status" value="1"/>
</dbReference>
<evidence type="ECO:0000256" key="3">
    <source>
        <dbReference type="ARBA" id="ARBA00008653"/>
    </source>
</evidence>
<dbReference type="InterPro" id="IPR045060">
    <property type="entry name" value="Phe-tRNA-ligase_IIc_bsu"/>
</dbReference>
<evidence type="ECO:0000256" key="1">
    <source>
        <dbReference type="ARBA" id="ARBA00001946"/>
    </source>
</evidence>
<dbReference type="Gene3D" id="3.30.56.10">
    <property type="match status" value="2"/>
</dbReference>
<dbReference type="GO" id="GO:0009328">
    <property type="term" value="C:phenylalanine-tRNA ligase complex"/>
    <property type="evidence" value="ECO:0007669"/>
    <property type="project" value="TreeGrafter"/>
</dbReference>
<accession>A0A3B1AHE2</accession>
<comment type="subunit">
    <text evidence="4">Tetramer of two alpha and two beta subunits.</text>
</comment>
<dbReference type="GO" id="GO:0005524">
    <property type="term" value="F:ATP binding"/>
    <property type="evidence" value="ECO:0007669"/>
    <property type="project" value="UniProtKB-KW"/>
</dbReference>
<comment type="similarity">
    <text evidence="3">Belongs to the phenylalanyl-tRNA synthetase beta subunit family. Type 1 subfamily.</text>
</comment>
<dbReference type="SUPFAM" id="SSF46955">
    <property type="entry name" value="Putative DNA-binding domain"/>
    <property type="match status" value="1"/>
</dbReference>
<dbReference type="InterPro" id="IPR009061">
    <property type="entry name" value="DNA-bd_dom_put_sf"/>
</dbReference>
<organism evidence="21">
    <name type="scientific">hydrothermal vent metagenome</name>
    <dbReference type="NCBI Taxonomy" id="652676"/>
    <lineage>
        <taxon>unclassified sequences</taxon>
        <taxon>metagenomes</taxon>
        <taxon>ecological metagenomes</taxon>
    </lineage>
</organism>
<dbReference type="EMBL" id="UOFV01000376">
    <property type="protein sequence ID" value="VAX03172.1"/>
    <property type="molecule type" value="Genomic_DNA"/>
</dbReference>
<dbReference type="Pfam" id="PF01588">
    <property type="entry name" value="tRNA_bind"/>
    <property type="match status" value="1"/>
</dbReference>
<dbReference type="InterPro" id="IPR002547">
    <property type="entry name" value="tRNA-bd_dom"/>
</dbReference>
<name>A0A3B1AHE2_9ZZZZ</name>
<dbReference type="Gene3D" id="2.40.50.140">
    <property type="entry name" value="Nucleic acid-binding proteins"/>
    <property type="match status" value="1"/>
</dbReference>
<keyword evidence="9 21" id="KW-0436">Ligase</keyword>
<evidence type="ECO:0000256" key="15">
    <source>
        <dbReference type="ARBA" id="ARBA00022917"/>
    </source>
</evidence>
<evidence type="ECO:0000259" key="19">
    <source>
        <dbReference type="PROSITE" id="PS50886"/>
    </source>
</evidence>
<dbReference type="InterPro" id="IPR012340">
    <property type="entry name" value="NA-bd_OB-fold"/>
</dbReference>
<dbReference type="InterPro" id="IPR033714">
    <property type="entry name" value="tRNA_bind_bactPheRS"/>
</dbReference>
<keyword evidence="16 21" id="KW-0030">Aminoacyl-tRNA synthetase</keyword>
<dbReference type="PROSITE" id="PS51483">
    <property type="entry name" value="B5"/>
    <property type="match status" value="1"/>
</dbReference>
<evidence type="ECO:0000256" key="8">
    <source>
        <dbReference type="ARBA" id="ARBA00022555"/>
    </source>
</evidence>
<evidence type="ECO:0000256" key="4">
    <source>
        <dbReference type="ARBA" id="ARBA00011209"/>
    </source>
</evidence>
<reference evidence="21" key="1">
    <citation type="submission" date="2018-06" db="EMBL/GenBank/DDBJ databases">
        <authorList>
            <person name="Zhirakovskaya E."/>
        </authorList>
    </citation>
    <scope>NUCLEOTIDE SEQUENCE</scope>
</reference>
<dbReference type="GO" id="GO:0006432">
    <property type="term" value="P:phenylalanyl-tRNA aminoacylation"/>
    <property type="evidence" value="ECO:0007669"/>
    <property type="project" value="InterPro"/>
</dbReference>
<dbReference type="FunFam" id="2.40.50.140:FF:000045">
    <property type="entry name" value="Phenylalanine--tRNA ligase beta subunit"/>
    <property type="match status" value="1"/>
</dbReference>
<evidence type="ECO:0000256" key="14">
    <source>
        <dbReference type="ARBA" id="ARBA00022884"/>
    </source>
</evidence>
<dbReference type="PANTHER" id="PTHR10947:SF0">
    <property type="entry name" value="PHENYLALANINE--TRNA LIGASE BETA SUBUNIT"/>
    <property type="match status" value="1"/>
</dbReference>
<evidence type="ECO:0000256" key="6">
    <source>
        <dbReference type="ARBA" id="ARBA00017032"/>
    </source>
</evidence>
<dbReference type="InterPro" id="IPR005147">
    <property type="entry name" value="tRNA_synthase_B5-dom"/>
</dbReference>
<evidence type="ECO:0000256" key="16">
    <source>
        <dbReference type="ARBA" id="ARBA00023146"/>
    </source>
</evidence>
<dbReference type="AlphaFoldDB" id="A0A3B1AHE2"/>
<keyword evidence="8" id="KW-0820">tRNA-binding</keyword>